<organism evidence="3 4">
    <name type="scientific">Triticum urartu</name>
    <name type="common">Red wild einkorn</name>
    <name type="synonym">Crithodium urartu</name>
    <dbReference type="NCBI Taxonomy" id="4572"/>
    <lineage>
        <taxon>Eukaryota</taxon>
        <taxon>Viridiplantae</taxon>
        <taxon>Streptophyta</taxon>
        <taxon>Embryophyta</taxon>
        <taxon>Tracheophyta</taxon>
        <taxon>Spermatophyta</taxon>
        <taxon>Magnoliopsida</taxon>
        <taxon>Liliopsida</taxon>
        <taxon>Poales</taxon>
        <taxon>Poaceae</taxon>
        <taxon>BOP clade</taxon>
        <taxon>Pooideae</taxon>
        <taxon>Triticodae</taxon>
        <taxon>Triticeae</taxon>
        <taxon>Triticinae</taxon>
        <taxon>Triticum</taxon>
    </lineage>
</organism>
<feature type="transmembrane region" description="Helical" evidence="1">
    <location>
        <begin position="46"/>
        <end position="65"/>
    </location>
</feature>
<feature type="transmembrane region" description="Helical" evidence="1">
    <location>
        <begin position="77"/>
        <end position="99"/>
    </location>
</feature>
<keyword evidence="4" id="KW-1185">Reference proteome</keyword>
<keyword evidence="1" id="KW-0812">Transmembrane</keyword>
<evidence type="ECO:0000256" key="1">
    <source>
        <dbReference type="SAM" id="Phobius"/>
    </source>
</evidence>
<proteinExistence type="predicted"/>
<reference evidence="3" key="3">
    <citation type="submission" date="2022-06" db="UniProtKB">
        <authorList>
            <consortium name="EnsemblPlants"/>
        </authorList>
    </citation>
    <scope>IDENTIFICATION</scope>
</reference>
<feature type="domain" description="PGG" evidence="2">
    <location>
        <begin position="2"/>
        <end position="71"/>
    </location>
</feature>
<keyword evidence="1" id="KW-1133">Transmembrane helix</keyword>
<feature type="transmembrane region" description="Helical" evidence="1">
    <location>
        <begin position="17"/>
        <end position="39"/>
    </location>
</feature>
<dbReference type="InterPro" id="IPR026961">
    <property type="entry name" value="PGG_dom"/>
</dbReference>
<dbReference type="AlphaFoldDB" id="A0A8R7UYR3"/>
<dbReference type="Proteomes" id="UP000015106">
    <property type="component" value="Chromosome 7"/>
</dbReference>
<dbReference type="Pfam" id="PF13962">
    <property type="entry name" value="PGG"/>
    <property type="match status" value="1"/>
</dbReference>
<protein>
    <recommendedName>
        <fullName evidence="2">PGG domain-containing protein</fullName>
    </recommendedName>
</protein>
<evidence type="ECO:0000313" key="4">
    <source>
        <dbReference type="Proteomes" id="UP000015106"/>
    </source>
</evidence>
<reference evidence="3" key="2">
    <citation type="submission" date="2018-03" db="EMBL/GenBank/DDBJ databases">
        <title>The Triticum urartu genome reveals the dynamic nature of wheat genome evolution.</title>
        <authorList>
            <person name="Ling H."/>
            <person name="Ma B."/>
            <person name="Shi X."/>
            <person name="Liu H."/>
            <person name="Dong L."/>
            <person name="Sun H."/>
            <person name="Cao Y."/>
            <person name="Gao Q."/>
            <person name="Zheng S."/>
            <person name="Li Y."/>
            <person name="Yu Y."/>
            <person name="Du H."/>
            <person name="Qi M."/>
            <person name="Li Y."/>
            <person name="Yu H."/>
            <person name="Cui Y."/>
            <person name="Wang N."/>
            <person name="Chen C."/>
            <person name="Wu H."/>
            <person name="Zhao Y."/>
            <person name="Zhang J."/>
            <person name="Li Y."/>
            <person name="Zhou W."/>
            <person name="Zhang B."/>
            <person name="Hu W."/>
            <person name="Eijk M."/>
            <person name="Tang J."/>
            <person name="Witsenboer H."/>
            <person name="Zhao S."/>
            <person name="Li Z."/>
            <person name="Zhang A."/>
            <person name="Wang D."/>
            <person name="Liang C."/>
        </authorList>
    </citation>
    <scope>NUCLEOTIDE SEQUENCE [LARGE SCALE GENOMIC DNA]</scope>
    <source>
        <strain evidence="3">cv. G1812</strain>
    </source>
</reference>
<evidence type="ECO:0000313" key="3">
    <source>
        <dbReference type="EnsemblPlants" id="TuG1812G0700000435.01.T01.cds345446"/>
    </source>
</evidence>
<accession>A0A8R7UYR3</accession>
<keyword evidence="1" id="KW-0472">Membrane</keyword>
<dbReference type="EnsemblPlants" id="TuG1812U0000268600.01.T01">
    <property type="protein sequence ID" value="TuG1812U0000268600.01.T01.s_cds5769"/>
    <property type="gene ID" value="TuG1812U0000268600.01"/>
</dbReference>
<reference evidence="4" key="1">
    <citation type="journal article" date="2013" name="Nature">
        <title>Draft genome of the wheat A-genome progenitor Triticum urartu.</title>
        <authorList>
            <person name="Ling H.Q."/>
            <person name="Zhao S."/>
            <person name="Liu D."/>
            <person name="Wang J."/>
            <person name="Sun H."/>
            <person name="Zhang C."/>
            <person name="Fan H."/>
            <person name="Li D."/>
            <person name="Dong L."/>
            <person name="Tao Y."/>
            <person name="Gao C."/>
            <person name="Wu H."/>
            <person name="Li Y."/>
            <person name="Cui Y."/>
            <person name="Guo X."/>
            <person name="Zheng S."/>
            <person name="Wang B."/>
            <person name="Yu K."/>
            <person name="Liang Q."/>
            <person name="Yang W."/>
            <person name="Lou X."/>
            <person name="Chen J."/>
            <person name="Feng M."/>
            <person name="Jian J."/>
            <person name="Zhang X."/>
            <person name="Luo G."/>
            <person name="Jiang Y."/>
            <person name="Liu J."/>
            <person name="Wang Z."/>
            <person name="Sha Y."/>
            <person name="Zhang B."/>
            <person name="Wu H."/>
            <person name="Tang D."/>
            <person name="Shen Q."/>
            <person name="Xue P."/>
            <person name="Zou S."/>
            <person name="Wang X."/>
            <person name="Liu X."/>
            <person name="Wang F."/>
            <person name="Yang Y."/>
            <person name="An X."/>
            <person name="Dong Z."/>
            <person name="Zhang K."/>
            <person name="Zhang X."/>
            <person name="Luo M.C."/>
            <person name="Dvorak J."/>
            <person name="Tong Y."/>
            <person name="Wang J."/>
            <person name="Yang H."/>
            <person name="Li Z."/>
            <person name="Wang D."/>
            <person name="Zhang A."/>
            <person name="Wang J."/>
        </authorList>
    </citation>
    <scope>NUCLEOTIDE SEQUENCE</scope>
    <source>
        <strain evidence="4">cv. G1812</strain>
    </source>
</reference>
<evidence type="ECO:0000259" key="2">
    <source>
        <dbReference type="Pfam" id="PF13962"/>
    </source>
</evidence>
<dbReference type="Gramene" id="TuG1812G0700000435.01.T01">
    <property type="protein sequence ID" value="TuG1812G0700000435.01.T01.cds345446"/>
    <property type="gene ID" value="TuG1812G0700000435.01"/>
</dbReference>
<sequence>MAGDPILMATHYRRYLAFYYCNATALAASLVVSLILVILPKNSTPWTVVLQMVMVLDLLGLMGAYGAGSCRDAFTTIYAVAAFSFSVLVIISVFLSFLAKANRDDAISSDAIPITTNGDDNKVHPKSLCNLMKIGIVKLFEKGVRTGVRRRWSMC</sequence>
<name>A0A8R7UYR3_TRIUA</name>
<dbReference type="EnsemblPlants" id="TuG1812G0700000435.01.T01">
    <property type="protein sequence ID" value="TuG1812G0700000435.01.T01.cds345446"/>
    <property type="gene ID" value="TuG1812G0700000435.01"/>
</dbReference>
<dbReference type="Gramene" id="TuG1812U0000268600.01.T01">
    <property type="protein sequence ID" value="TuG1812U0000268600.01.T01.s_cds5769"/>
    <property type="gene ID" value="TuG1812U0000268600.01"/>
</dbReference>